<reference evidence="10 11" key="1">
    <citation type="submission" date="2015-04" db="EMBL/GenBank/DDBJ databases">
        <title>Buchnera aphidicola assembly.</title>
        <authorList>
            <person name="Zhang Y."/>
        </authorList>
    </citation>
    <scope>NUCLEOTIDE SEQUENCE [LARGE SCALE GENOMIC DNA]</scope>
    <source>
        <strain evidence="10 11">SC</strain>
    </source>
</reference>
<evidence type="ECO:0000256" key="2">
    <source>
        <dbReference type="ARBA" id="ARBA00022519"/>
    </source>
</evidence>
<protein>
    <submittedName>
        <fullName evidence="10">Uncharacterized protein</fullName>
    </submittedName>
</protein>
<dbReference type="OrthoDB" id="9790370at2"/>
<feature type="domain" description="Cell division protein FtsQ/DivIB C-terminal" evidence="8">
    <location>
        <begin position="117"/>
        <end position="233"/>
    </location>
</feature>
<evidence type="ECO:0000256" key="3">
    <source>
        <dbReference type="ARBA" id="ARBA00022618"/>
    </source>
</evidence>
<evidence type="ECO:0000256" key="6">
    <source>
        <dbReference type="ARBA" id="ARBA00023306"/>
    </source>
</evidence>
<evidence type="ECO:0000313" key="11">
    <source>
        <dbReference type="Proteomes" id="UP000077654"/>
    </source>
</evidence>
<dbReference type="Pfam" id="PF08478">
    <property type="entry name" value="POTRA_1"/>
    <property type="match status" value="1"/>
</dbReference>
<keyword evidence="7" id="KW-0472">Membrane</keyword>
<dbReference type="STRING" id="118110.XW81_00990"/>
<keyword evidence="6" id="KW-0131">Cell cycle</keyword>
<evidence type="ECO:0000256" key="5">
    <source>
        <dbReference type="ARBA" id="ARBA00022989"/>
    </source>
</evidence>
<keyword evidence="4 7" id="KW-0812">Transmembrane</keyword>
<sequence length="243" mass="28688">MKCPINKKYILILLKHITLMFILLFITINSIALLKMSKQLSKKNFSNLIISGQFGYLNKKEIIKFILSLQKPNDFLSKYDTFIQNKLKNLPFVKKVIVRRKWPNTLIIYIINIIPIAYWNDKYVLDKLGTMYDIPKKIDIKNIPHFYGPKDSQTKILNNYIIIRNILTENNISLKSIIVTLHNSWELIINENLKIALGSINNISRLKKLMHIWKILKCEENVKKKKIKYIDLRYKLGIAIGWK</sequence>
<keyword evidence="3" id="KW-0132">Cell division</keyword>
<feature type="transmembrane region" description="Helical" evidence="7">
    <location>
        <begin position="12"/>
        <end position="34"/>
    </location>
</feature>
<dbReference type="InterPro" id="IPR045335">
    <property type="entry name" value="FtsQ_C_sf"/>
</dbReference>
<accession>A0A172WDE4</accession>
<keyword evidence="11" id="KW-1185">Reference proteome</keyword>
<name>A0A172WDE4_BUCSC</name>
<evidence type="ECO:0000256" key="7">
    <source>
        <dbReference type="SAM" id="Phobius"/>
    </source>
</evidence>
<keyword evidence="5 7" id="KW-1133">Transmembrane helix</keyword>
<dbReference type="Gene3D" id="3.40.50.11690">
    <property type="entry name" value="Cell division protein FtsQ/DivIB"/>
    <property type="match status" value="1"/>
</dbReference>
<dbReference type="InterPro" id="IPR005548">
    <property type="entry name" value="Cell_div_FtsQ/DivIB_C"/>
</dbReference>
<keyword evidence="2" id="KW-0997">Cell inner membrane</keyword>
<dbReference type="PATRIC" id="fig|118110.3.peg.197"/>
<gene>
    <name evidence="10" type="ORF">XW81_00990</name>
</gene>
<organism evidence="10 11">
    <name type="scientific">Buchnera aphidicola subsp. Schlechtendalia chinensis</name>
    <dbReference type="NCBI Taxonomy" id="118110"/>
    <lineage>
        <taxon>Bacteria</taxon>
        <taxon>Pseudomonadati</taxon>
        <taxon>Pseudomonadota</taxon>
        <taxon>Gammaproteobacteria</taxon>
        <taxon>Enterobacterales</taxon>
        <taxon>Erwiniaceae</taxon>
        <taxon>Buchnera</taxon>
    </lineage>
</organism>
<proteinExistence type="predicted"/>
<dbReference type="Proteomes" id="UP000077654">
    <property type="component" value="Chromosome"/>
</dbReference>
<keyword evidence="1" id="KW-1003">Cell membrane</keyword>
<dbReference type="AlphaFoldDB" id="A0A172WDE4"/>
<evidence type="ECO:0000313" key="10">
    <source>
        <dbReference type="EMBL" id="ANF16999.1"/>
    </source>
</evidence>
<dbReference type="Gene3D" id="3.10.20.310">
    <property type="entry name" value="membrane protein fhac"/>
    <property type="match status" value="1"/>
</dbReference>
<dbReference type="PANTHER" id="PTHR35851:SF1">
    <property type="entry name" value="CELL DIVISION PROTEIN FTSQ"/>
    <property type="match status" value="1"/>
</dbReference>
<dbReference type="GO" id="GO:0090529">
    <property type="term" value="P:cell septum assembly"/>
    <property type="evidence" value="ECO:0007669"/>
    <property type="project" value="InterPro"/>
</dbReference>
<dbReference type="InterPro" id="IPR026579">
    <property type="entry name" value="FtsQ"/>
</dbReference>
<evidence type="ECO:0000259" key="9">
    <source>
        <dbReference type="Pfam" id="PF08478"/>
    </source>
</evidence>
<dbReference type="Pfam" id="PF03799">
    <property type="entry name" value="FtsQ_DivIB_C"/>
    <property type="match status" value="1"/>
</dbReference>
<dbReference type="InterPro" id="IPR013685">
    <property type="entry name" value="POTRA_FtsQ_type"/>
</dbReference>
<evidence type="ECO:0000259" key="8">
    <source>
        <dbReference type="Pfam" id="PF03799"/>
    </source>
</evidence>
<dbReference type="EMBL" id="CP011299">
    <property type="protein sequence ID" value="ANF16999.1"/>
    <property type="molecule type" value="Genomic_DNA"/>
</dbReference>
<feature type="domain" description="POTRA" evidence="9">
    <location>
        <begin position="45"/>
        <end position="110"/>
    </location>
</feature>
<evidence type="ECO:0000256" key="1">
    <source>
        <dbReference type="ARBA" id="ARBA00022475"/>
    </source>
</evidence>
<dbReference type="PANTHER" id="PTHR35851">
    <property type="entry name" value="CELL DIVISION PROTEIN FTSQ"/>
    <property type="match status" value="1"/>
</dbReference>
<evidence type="ECO:0000256" key="4">
    <source>
        <dbReference type="ARBA" id="ARBA00022692"/>
    </source>
</evidence>